<comment type="caution">
    <text evidence="2">The sequence shown here is derived from an EMBL/GenBank/DDBJ whole genome shotgun (WGS) entry which is preliminary data.</text>
</comment>
<protein>
    <recommendedName>
        <fullName evidence="1">Reverse transcriptase Ty1/copia-type domain-containing protein</fullName>
    </recommendedName>
</protein>
<feature type="domain" description="Reverse transcriptase Ty1/copia-type" evidence="1">
    <location>
        <begin position="2"/>
        <end position="212"/>
    </location>
</feature>
<dbReference type="EMBL" id="AVOT02018345">
    <property type="protein sequence ID" value="MBW0505172.1"/>
    <property type="molecule type" value="Genomic_DNA"/>
</dbReference>
<dbReference type="Proteomes" id="UP000765509">
    <property type="component" value="Unassembled WGS sequence"/>
</dbReference>
<evidence type="ECO:0000259" key="1">
    <source>
        <dbReference type="Pfam" id="PF07727"/>
    </source>
</evidence>
<dbReference type="InterPro" id="IPR013103">
    <property type="entry name" value="RVT_2"/>
</dbReference>
<gene>
    <name evidence="2" type="ORF">O181_044887</name>
</gene>
<organism evidence="2 3">
    <name type="scientific">Austropuccinia psidii MF-1</name>
    <dbReference type="NCBI Taxonomy" id="1389203"/>
    <lineage>
        <taxon>Eukaryota</taxon>
        <taxon>Fungi</taxon>
        <taxon>Dikarya</taxon>
        <taxon>Basidiomycota</taxon>
        <taxon>Pucciniomycotina</taxon>
        <taxon>Pucciniomycetes</taxon>
        <taxon>Pucciniales</taxon>
        <taxon>Sphaerophragmiaceae</taxon>
        <taxon>Austropuccinia</taxon>
    </lineage>
</organism>
<name>A0A9Q3DSQ3_9BASI</name>
<reference evidence="2" key="1">
    <citation type="submission" date="2021-03" db="EMBL/GenBank/DDBJ databases">
        <title>Draft genome sequence of rust myrtle Austropuccinia psidii MF-1, a brazilian biotype.</title>
        <authorList>
            <person name="Quecine M.C."/>
            <person name="Pachon D.M.R."/>
            <person name="Bonatelli M.L."/>
            <person name="Correr F.H."/>
            <person name="Franceschini L.M."/>
            <person name="Leite T.F."/>
            <person name="Margarido G.R.A."/>
            <person name="Almeida C.A."/>
            <person name="Ferrarezi J.A."/>
            <person name="Labate C.A."/>
        </authorList>
    </citation>
    <scope>NUCLEOTIDE SEQUENCE</scope>
    <source>
        <strain evidence="2">MF-1</strain>
    </source>
</reference>
<evidence type="ECO:0000313" key="3">
    <source>
        <dbReference type="Proteomes" id="UP000765509"/>
    </source>
</evidence>
<evidence type="ECO:0000313" key="2">
    <source>
        <dbReference type="EMBL" id="MBW0505172.1"/>
    </source>
</evidence>
<dbReference type="Pfam" id="PF07727">
    <property type="entry name" value="RVT_2"/>
    <property type="match status" value="1"/>
</dbReference>
<dbReference type="OrthoDB" id="3054497at2759"/>
<accession>A0A9Q3DSQ3</accession>
<proteinExistence type="predicted"/>
<keyword evidence="3" id="KW-1185">Reference proteome</keyword>
<sequence>MKTIGHCWVFDIKHHADRTFEKFKAWGHHQRPRVDCTETYTPMVSLMLLHLVLANGVCNCWTLESFDISGTYLYSLVKGTVFVEPPTQFSPQLKGKSLRLKKALYGMRQEGRCWWFFPSSILTQMGFAAIEVNQSLYIFHSGKAIIAIWVHVNNGVVASNSPEAVANFKPLLSVEVDIKWHDTISQIVGLECAFGEGEVTISQKQLTRSILDVYSRPIVKSDSPIPVLPLANLVVKGDILDPTPFQLVIGLLAYLIRSSRPDLALQ</sequence>
<dbReference type="AlphaFoldDB" id="A0A9Q3DSQ3"/>